<accession>A0AAD7PAQ0</accession>
<dbReference type="Proteomes" id="UP001163823">
    <property type="component" value="Chromosome 12"/>
</dbReference>
<gene>
    <name evidence="1" type="ORF">O6P43_028796</name>
</gene>
<dbReference type="EMBL" id="JARAOO010000012">
    <property type="protein sequence ID" value="KAJ7948297.1"/>
    <property type="molecule type" value="Genomic_DNA"/>
</dbReference>
<organism evidence="1 2">
    <name type="scientific">Quillaja saponaria</name>
    <name type="common">Soap bark tree</name>
    <dbReference type="NCBI Taxonomy" id="32244"/>
    <lineage>
        <taxon>Eukaryota</taxon>
        <taxon>Viridiplantae</taxon>
        <taxon>Streptophyta</taxon>
        <taxon>Embryophyta</taxon>
        <taxon>Tracheophyta</taxon>
        <taxon>Spermatophyta</taxon>
        <taxon>Magnoliopsida</taxon>
        <taxon>eudicotyledons</taxon>
        <taxon>Gunneridae</taxon>
        <taxon>Pentapetalae</taxon>
        <taxon>rosids</taxon>
        <taxon>fabids</taxon>
        <taxon>Fabales</taxon>
        <taxon>Quillajaceae</taxon>
        <taxon>Quillaja</taxon>
    </lineage>
</organism>
<comment type="caution">
    <text evidence="1">The sequence shown here is derived from an EMBL/GenBank/DDBJ whole genome shotgun (WGS) entry which is preliminary data.</text>
</comment>
<proteinExistence type="predicted"/>
<dbReference type="AlphaFoldDB" id="A0AAD7PAQ0"/>
<keyword evidence="2" id="KW-1185">Reference proteome</keyword>
<evidence type="ECO:0000313" key="2">
    <source>
        <dbReference type="Proteomes" id="UP001163823"/>
    </source>
</evidence>
<reference evidence="1" key="1">
    <citation type="journal article" date="2023" name="Science">
        <title>Elucidation of the pathway for biosynthesis of saponin adjuvants from the soapbark tree.</title>
        <authorList>
            <person name="Reed J."/>
            <person name="Orme A."/>
            <person name="El-Demerdash A."/>
            <person name="Owen C."/>
            <person name="Martin L.B.B."/>
            <person name="Misra R.C."/>
            <person name="Kikuchi S."/>
            <person name="Rejzek M."/>
            <person name="Martin A.C."/>
            <person name="Harkess A."/>
            <person name="Leebens-Mack J."/>
            <person name="Louveau T."/>
            <person name="Stephenson M.J."/>
            <person name="Osbourn A."/>
        </authorList>
    </citation>
    <scope>NUCLEOTIDE SEQUENCE</scope>
    <source>
        <strain evidence="1">S10</strain>
    </source>
</reference>
<protein>
    <submittedName>
        <fullName evidence="1">Uncharacterized protein</fullName>
    </submittedName>
</protein>
<name>A0AAD7PAQ0_QUISA</name>
<evidence type="ECO:0000313" key="1">
    <source>
        <dbReference type="EMBL" id="KAJ7948297.1"/>
    </source>
</evidence>
<sequence length="71" mass="8468">MKLISLSKMKMENLAKGGVFSFKLWGHSARPRCKTVRMRKTLRQEQNRPRFYFLFFCAKESNSPRFLIVQP</sequence>